<dbReference type="InterPro" id="IPR027417">
    <property type="entry name" value="P-loop_NTPase"/>
</dbReference>
<evidence type="ECO:0000313" key="6">
    <source>
        <dbReference type="EMBL" id="GAA3643192.1"/>
    </source>
</evidence>
<dbReference type="Pfam" id="PF00005">
    <property type="entry name" value="ABC_tran"/>
    <property type="match status" value="1"/>
</dbReference>
<evidence type="ECO:0000256" key="3">
    <source>
        <dbReference type="ARBA" id="ARBA00022840"/>
    </source>
</evidence>
<dbReference type="InterPro" id="IPR050166">
    <property type="entry name" value="ABC_transporter_ATP-bind"/>
</dbReference>
<feature type="region of interest" description="Disordered" evidence="4">
    <location>
        <begin position="265"/>
        <end position="289"/>
    </location>
</feature>
<dbReference type="PANTHER" id="PTHR42788">
    <property type="entry name" value="TAURINE IMPORT ATP-BINDING PROTEIN-RELATED"/>
    <property type="match status" value="1"/>
</dbReference>
<evidence type="ECO:0000256" key="1">
    <source>
        <dbReference type="ARBA" id="ARBA00022448"/>
    </source>
</evidence>
<dbReference type="PROSITE" id="PS50893">
    <property type="entry name" value="ABC_TRANSPORTER_2"/>
    <property type="match status" value="1"/>
</dbReference>
<evidence type="ECO:0000256" key="2">
    <source>
        <dbReference type="ARBA" id="ARBA00022741"/>
    </source>
</evidence>
<sequence length="289" mass="32303">MTEHGSLVADKPAVITGNLTHRFQSPDGGVMDILQDVSFTVREREFFTVVGPSGCGKSTLLNVASGLLRPSSGEVRLVKNDRELEQQEIGYITQDSNLFPWLTAIQNVMAPLEIRGVPKRERVERATEWLSLVGLDGFEDHYPRQLSGGMQKRCSIARTLVYEPEVLLMDEPFGALDAITKSTLQKTVLELWEKRQTSVVFITHDLTEAIALSDRVAVMTGRPGRIRAIVDIDIERPRDVYNITDLPSFKSLRRELWQLLETELEAGLETGPDTGPDTGPKSELKSEEQ</sequence>
<comment type="caution">
    <text evidence="6">The sequence shown here is derived from an EMBL/GenBank/DDBJ whole genome shotgun (WGS) entry which is preliminary data.</text>
</comment>
<dbReference type="InterPro" id="IPR003593">
    <property type="entry name" value="AAA+_ATPase"/>
</dbReference>
<reference evidence="7" key="1">
    <citation type="journal article" date="2019" name="Int. J. Syst. Evol. Microbiol.">
        <title>The Global Catalogue of Microorganisms (GCM) 10K type strain sequencing project: providing services to taxonomists for standard genome sequencing and annotation.</title>
        <authorList>
            <consortium name="The Broad Institute Genomics Platform"/>
            <consortium name="The Broad Institute Genome Sequencing Center for Infectious Disease"/>
            <person name="Wu L."/>
            <person name="Ma J."/>
        </authorList>
    </citation>
    <scope>NUCLEOTIDE SEQUENCE [LARGE SCALE GENOMIC DNA]</scope>
    <source>
        <strain evidence="7">JCM 16904</strain>
    </source>
</reference>
<evidence type="ECO:0000256" key="4">
    <source>
        <dbReference type="SAM" id="MobiDB-lite"/>
    </source>
</evidence>
<dbReference type="InterPro" id="IPR003439">
    <property type="entry name" value="ABC_transporter-like_ATP-bd"/>
</dbReference>
<keyword evidence="3 6" id="KW-0067">ATP-binding</keyword>
<feature type="compositionally biased region" description="Basic and acidic residues" evidence="4">
    <location>
        <begin position="280"/>
        <end position="289"/>
    </location>
</feature>
<dbReference type="SUPFAM" id="SSF52540">
    <property type="entry name" value="P-loop containing nucleoside triphosphate hydrolases"/>
    <property type="match status" value="1"/>
</dbReference>
<name>A0ABP7AXZ1_9ACTN</name>
<dbReference type="GO" id="GO:0005524">
    <property type="term" value="F:ATP binding"/>
    <property type="evidence" value="ECO:0007669"/>
    <property type="project" value="UniProtKB-KW"/>
</dbReference>
<keyword evidence="1" id="KW-0813">Transport</keyword>
<dbReference type="Proteomes" id="UP001500902">
    <property type="component" value="Unassembled WGS sequence"/>
</dbReference>
<evidence type="ECO:0000313" key="7">
    <source>
        <dbReference type="Proteomes" id="UP001500902"/>
    </source>
</evidence>
<feature type="domain" description="ABC transporter" evidence="5">
    <location>
        <begin position="14"/>
        <end position="246"/>
    </location>
</feature>
<dbReference type="Gene3D" id="3.40.50.300">
    <property type="entry name" value="P-loop containing nucleotide triphosphate hydrolases"/>
    <property type="match status" value="1"/>
</dbReference>
<gene>
    <name evidence="6" type="ORF">GCM10022224_001980</name>
</gene>
<protein>
    <submittedName>
        <fullName evidence="6">ABC transporter ATP-binding protein</fullName>
    </submittedName>
</protein>
<keyword evidence="2" id="KW-0547">Nucleotide-binding</keyword>
<keyword evidence="7" id="KW-1185">Reference proteome</keyword>
<dbReference type="SMART" id="SM00382">
    <property type="entry name" value="AAA"/>
    <property type="match status" value="1"/>
</dbReference>
<dbReference type="PANTHER" id="PTHR42788:SF13">
    <property type="entry name" value="ALIPHATIC SULFONATES IMPORT ATP-BINDING PROTEIN SSUB"/>
    <property type="match status" value="1"/>
</dbReference>
<organism evidence="6 7">
    <name type="scientific">Nonomuraea antimicrobica</name>
    <dbReference type="NCBI Taxonomy" id="561173"/>
    <lineage>
        <taxon>Bacteria</taxon>
        <taxon>Bacillati</taxon>
        <taxon>Actinomycetota</taxon>
        <taxon>Actinomycetes</taxon>
        <taxon>Streptosporangiales</taxon>
        <taxon>Streptosporangiaceae</taxon>
        <taxon>Nonomuraea</taxon>
    </lineage>
</organism>
<evidence type="ECO:0000259" key="5">
    <source>
        <dbReference type="PROSITE" id="PS50893"/>
    </source>
</evidence>
<dbReference type="CDD" id="cd03293">
    <property type="entry name" value="ABC_NrtD_SsuB_transporters"/>
    <property type="match status" value="1"/>
</dbReference>
<proteinExistence type="predicted"/>
<dbReference type="EMBL" id="BAAAZP010000003">
    <property type="protein sequence ID" value="GAA3643192.1"/>
    <property type="molecule type" value="Genomic_DNA"/>
</dbReference>
<accession>A0ABP7AXZ1</accession>